<dbReference type="EMBL" id="JACHJO010000003">
    <property type="protein sequence ID" value="MBB6119181.1"/>
    <property type="molecule type" value="Genomic_DNA"/>
</dbReference>
<dbReference type="PROSITE" id="PS51186">
    <property type="entry name" value="GNAT"/>
    <property type="match status" value="1"/>
</dbReference>
<dbReference type="Proteomes" id="UP000536604">
    <property type="component" value="Unassembled WGS sequence"/>
</dbReference>
<dbReference type="AlphaFoldDB" id="A0A841ISC7"/>
<protein>
    <submittedName>
        <fullName evidence="2">Putative N-acetyltransferase YhbS</fullName>
    </submittedName>
</protein>
<dbReference type="SUPFAM" id="SSF55729">
    <property type="entry name" value="Acyl-CoA N-acyltransferases (Nat)"/>
    <property type="match status" value="1"/>
</dbReference>
<name>A0A841ISC7_9ACTN</name>
<dbReference type="GO" id="GO:0016747">
    <property type="term" value="F:acyltransferase activity, transferring groups other than amino-acyl groups"/>
    <property type="evidence" value="ECO:0007669"/>
    <property type="project" value="InterPro"/>
</dbReference>
<evidence type="ECO:0000259" key="1">
    <source>
        <dbReference type="PROSITE" id="PS51186"/>
    </source>
</evidence>
<evidence type="ECO:0000313" key="3">
    <source>
        <dbReference type="Proteomes" id="UP000536604"/>
    </source>
</evidence>
<proteinExistence type="predicted"/>
<comment type="caution">
    <text evidence="2">The sequence shown here is derived from an EMBL/GenBank/DDBJ whole genome shotgun (WGS) entry which is preliminary data.</text>
</comment>
<evidence type="ECO:0000313" key="2">
    <source>
        <dbReference type="EMBL" id="MBB6119181.1"/>
    </source>
</evidence>
<sequence>MTDIVHRPYQERDAEDVKSMIDEAFHIHLYMTKEHLLNSALEVYLRERLLASTYTRVAVKDGRAVGVIMGRVPGCARVPHSARNRLLTWVHMAKIAVTGLSDLPSLTQYFAFDGVYRRLRRSTSAPLTDELTLFAVDASTRGTGVGKALYQDYVQHLRDLGRKDFYLYTDSLCTYGFYESRGMTRAASEDMKIRLNGTTKDLGVFLYTGSIFAREIPDEPGR</sequence>
<organism evidence="2 3">
    <name type="scientific">Nocardiopsis algeriensis</name>
    <dbReference type="NCBI Taxonomy" id="1478215"/>
    <lineage>
        <taxon>Bacteria</taxon>
        <taxon>Bacillati</taxon>
        <taxon>Actinomycetota</taxon>
        <taxon>Actinomycetes</taxon>
        <taxon>Streptosporangiales</taxon>
        <taxon>Nocardiopsidaceae</taxon>
        <taxon>Nocardiopsis</taxon>
    </lineage>
</organism>
<feature type="domain" description="N-acetyltransferase" evidence="1">
    <location>
        <begin position="4"/>
        <end position="207"/>
    </location>
</feature>
<dbReference type="RefSeq" id="WP_184288513.1">
    <property type="nucleotide sequence ID" value="NZ_JACHJO010000003.1"/>
</dbReference>
<dbReference type="InterPro" id="IPR000182">
    <property type="entry name" value="GNAT_dom"/>
</dbReference>
<gene>
    <name evidence="2" type="ORF">FHS13_001116</name>
</gene>
<dbReference type="InterPro" id="IPR016181">
    <property type="entry name" value="Acyl_CoA_acyltransferase"/>
</dbReference>
<keyword evidence="3" id="KW-1185">Reference proteome</keyword>
<reference evidence="2 3" key="1">
    <citation type="submission" date="2020-08" db="EMBL/GenBank/DDBJ databases">
        <title>Genomic Encyclopedia of Type Strains, Phase III (KMG-III): the genomes of soil and plant-associated and newly described type strains.</title>
        <authorList>
            <person name="Whitman W."/>
        </authorList>
    </citation>
    <scope>NUCLEOTIDE SEQUENCE [LARGE SCALE GENOMIC DNA]</scope>
    <source>
        <strain evidence="2 3">CECT 8712</strain>
    </source>
</reference>
<dbReference type="CDD" id="cd04301">
    <property type="entry name" value="NAT_SF"/>
    <property type="match status" value="1"/>
</dbReference>
<dbReference type="Gene3D" id="3.40.630.30">
    <property type="match status" value="2"/>
</dbReference>
<keyword evidence="2" id="KW-0808">Transferase</keyword>
<accession>A0A841ISC7</accession>